<comment type="caution">
    <text evidence="3">The sequence shown here is derived from an EMBL/GenBank/DDBJ whole genome shotgun (WGS) entry which is preliminary data.</text>
</comment>
<evidence type="ECO:0000313" key="3">
    <source>
        <dbReference type="EMBL" id="KRX02069.1"/>
    </source>
</evidence>
<sequence length="859" mass="102327">MLKSHKRNSNNVQNSQQSQNFIGNSQLQSQNKLLLSNNQNLGNQEDNKKQEKKKLTYQEEQILREKREDFILDLQEHYDSVNETLEKLIYIKKELNSYKINDQEKIQHQKGVNLNREIKNSSIRVQKLKVGNRLKTVLDEQQQNQLKLNEEEKEKFEKQKQLKKKQMYNNNKKMNELLDQLNDEEMENQEKIKRDQQIREKEEEDNILEKFLQKKQNIQDNEENFQQMIDQEKKYGDSLFEEDEGNRDIQNEKQQKEAEFFQEKEKNLRQMINSFMKVSKNDPNFSYKYHNLDLYFKGQQQLEDFIECAPKKNLKQQLDKQKIKQQKDQINMEEIQADHQLTALHRINLINQEITDELNAQFHKEKMSQINKIFMDHHKEQWSKSGQQKERSKNQLNQQKKVEEKKPFLHVRPLMTKAIKEKLKNQEYKEEDRLLAEGTIIPIQQLYLNSHPNNPFIENLFGNMNKLNGDKILGSTFGPESSSGNKKMFQSQKLNKDIKVQNQNESKIVNQIQISKGSEQDGENLFTEEQQKLQQKYKNTCQSDSFKKQISYNQEQIKKKAKNSFDKNQLEEYFTYLKSNKKKENSQLSTLNSTLLKSPRNENIQNNINNENQSQKFKTQGNFFSQKLNQNQDVNNINEKLNTNEKNNEILGKMNRTQSSSYLQLDNQKIANNSSLNFLQKYEFLKNQSSSINNKNKLQYNYENFYKQNQSKQKVIDLNDLRANTGEKQKSRQMYYLNEKGQKFKSEQSRIEYLQKYENDNVTLYLSRYGTSKIRMTSPRTTFQGDGGGNQNEYNSYDINQNQQGNLFSKTSMGRFRNTSENQNLSQKYNQNNNQDLNQKLRYNLVNLTKLNGDQWIMQ</sequence>
<dbReference type="EMBL" id="LDAU01000158">
    <property type="protein sequence ID" value="KRX02069.1"/>
    <property type="molecule type" value="Genomic_DNA"/>
</dbReference>
<feature type="coiled-coil region" evidence="1">
    <location>
        <begin position="134"/>
        <end position="271"/>
    </location>
</feature>
<dbReference type="AlphaFoldDB" id="A0A0V0QJ45"/>
<evidence type="ECO:0000256" key="1">
    <source>
        <dbReference type="SAM" id="Coils"/>
    </source>
</evidence>
<dbReference type="InParanoid" id="A0A0V0QJ45"/>
<evidence type="ECO:0000313" key="4">
    <source>
        <dbReference type="Proteomes" id="UP000054937"/>
    </source>
</evidence>
<name>A0A0V0QJ45_PSEPJ</name>
<reference evidence="3 4" key="1">
    <citation type="journal article" date="2015" name="Sci. Rep.">
        <title>Genome of the facultative scuticociliatosis pathogen Pseudocohnilembus persalinus provides insight into its virulence through horizontal gene transfer.</title>
        <authorList>
            <person name="Xiong J."/>
            <person name="Wang G."/>
            <person name="Cheng J."/>
            <person name="Tian M."/>
            <person name="Pan X."/>
            <person name="Warren A."/>
            <person name="Jiang C."/>
            <person name="Yuan D."/>
            <person name="Miao W."/>
        </authorList>
    </citation>
    <scope>NUCLEOTIDE SEQUENCE [LARGE SCALE GENOMIC DNA]</scope>
    <source>
        <strain evidence="3">36N120E</strain>
    </source>
</reference>
<gene>
    <name evidence="3" type="ORF">PPERSA_03131</name>
</gene>
<proteinExistence type="predicted"/>
<feature type="compositionally biased region" description="Basic and acidic residues" evidence="2">
    <location>
        <begin position="379"/>
        <end position="393"/>
    </location>
</feature>
<accession>A0A0V0QJ45</accession>
<dbReference type="Proteomes" id="UP000054937">
    <property type="component" value="Unassembled WGS sequence"/>
</dbReference>
<feature type="region of interest" description="Disordered" evidence="2">
    <location>
        <begin position="379"/>
        <end position="403"/>
    </location>
</feature>
<organism evidence="3 4">
    <name type="scientific">Pseudocohnilembus persalinus</name>
    <name type="common">Ciliate</name>
    <dbReference type="NCBI Taxonomy" id="266149"/>
    <lineage>
        <taxon>Eukaryota</taxon>
        <taxon>Sar</taxon>
        <taxon>Alveolata</taxon>
        <taxon>Ciliophora</taxon>
        <taxon>Intramacronucleata</taxon>
        <taxon>Oligohymenophorea</taxon>
        <taxon>Scuticociliatia</taxon>
        <taxon>Philasterida</taxon>
        <taxon>Pseudocohnilembidae</taxon>
        <taxon>Pseudocohnilembus</taxon>
    </lineage>
</organism>
<protein>
    <submittedName>
        <fullName evidence="3">Uncharacterized protein</fullName>
    </submittedName>
</protein>
<keyword evidence="1" id="KW-0175">Coiled coil</keyword>
<evidence type="ECO:0000256" key="2">
    <source>
        <dbReference type="SAM" id="MobiDB-lite"/>
    </source>
</evidence>
<keyword evidence="4" id="KW-1185">Reference proteome</keyword>